<protein>
    <submittedName>
        <fullName evidence="2">Uncharacterized protein</fullName>
    </submittedName>
</protein>
<accession>A0AAV6VMA3</accession>
<dbReference type="Proteomes" id="UP000827092">
    <property type="component" value="Unassembled WGS sequence"/>
</dbReference>
<dbReference type="AlphaFoldDB" id="A0AAV6VMA3"/>
<keyword evidence="3" id="KW-1185">Reference proteome</keyword>
<evidence type="ECO:0000256" key="1">
    <source>
        <dbReference type="SAM" id="MobiDB-lite"/>
    </source>
</evidence>
<gene>
    <name evidence="2" type="ORF">JTE90_007532</name>
</gene>
<name>A0AAV6VMA3_9ARAC</name>
<feature type="compositionally biased region" description="Polar residues" evidence="1">
    <location>
        <begin position="39"/>
        <end position="54"/>
    </location>
</feature>
<evidence type="ECO:0000313" key="3">
    <source>
        <dbReference type="Proteomes" id="UP000827092"/>
    </source>
</evidence>
<dbReference type="EMBL" id="JAFNEN010000057">
    <property type="protein sequence ID" value="KAG8197286.1"/>
    <property type="molecule type" value="Genomic_DNA"/>
</dbReference>
<feature type="region of interest" description="Disordered" evidence="1">
    <location>
        <begin position="27"/>
        <end position="59"/>
    </location>
</feature>
<sequence length="141" mass="14750">MPKVTLFGMPDPSPGNLRICPNLTELSTSGNPPDPPGLTHSSSVTSLMSENSPHLTLPHRSLFPSKPSAHLPGCPSLQSGSSSVYLPPAPMMSHSTKPQLRGPLAALSATGPLDVTGSLMDPCLSRSIHQHKQVTSDEAVL</sequence>
<proteinExistence type="predicted"/>
<comment type="caution">
    <text evidence="2">The sequence shown here is derived from an EMBL/GenBank/DDBJ whole genome shotgun (WGS) entry which is preliminary data.</text>
</comment>
<evidence type="ECO:0000313" key="2">
    <source>
        <dbReference type="EMBL" id="KAG8197286.1"/>
    </source>
</evidence>
<organism evidence="2 3">
    <name type="scientific">Oedothorax gibbosus</name>
    <dbReference type="NCBI Taxonomy" id="931172"/>
    <lineage>
        <taxon>Eukaryota</taxon>
        <taxon>Metazoa</taxon>
        <taxon>Ecdysozoa</taxon>
        <taxon>Arthropoda</taxon>
        <taxon>Chelicerata</taxon>
        <taxon>Arachnida</taxon>
        <taxon>Araneae</taxon>
        <taxon>Araneomorphae</taxon>
        <taxon>Entelegynae</taxon>
        <taxon>Araneoidea</taxon>
        <taxon>Linyphiidae</taxon>
        <taxon>Erigoninae</taxon>
        <taxon>Oedothorax</taxon>
    </lineage>
</organism>
<reference evidence="2 3" key="1">
    <citation type="journal article" date="2022" name="Nat. Ecol. Evol.">
        <title>A masculinizing supergene underlies an exaggerated male reproductive morph in a spider.</title>
        <authorList>
            <person name="Hendrickx F."/>
            <person name="De Corte Z."/>
            <person name="Sonet G."/>
            <person name="Van Belleghem S.M."/>
            <person name="Kostlbacher S."/>
            <person name="Vangestel C."/>
        </authorList>
    </citation>
    <scope>NUCLEOTIDE SEQUENCE [LARGE SCALE GENOMIC DNA]</scope>
    <source>
        <strain evidence="2">W744_W776</strain>
    </source>
</reference>